<dbReference type="AlphaFoldDB" id="A0AAD1QYV5"/>
<feature type="region of interest" description="Disordered" evidence="1">
    <location>
        <begin position="1"/>
        <end position="44"/>
    </location>
</feature>
<evidence type="ECO:0000256" key="1">
    <source>
        <dbReference type="SAM" id="MobiDB-lite"/>
    </source>
</evidence>
<organism evidence="2 3">
    <name type="scientific">Pelobates cultripes</name>
    <name type="common">Western spadefoot toad</name>
    <dbReference type="NCBI Taxonomy" id="61616"/>
    <lineage>
        <taxon>Eukaryota</taxon>
        <taxon>Metazoa</taxon>
        <taxon>Chordata</taxon>
        <taxon>Craniata</taxon>
        <taxon>Vertebrata</taxon>
        <taxon>Euteleostomi</taxon>
        <taxon>Amphibia</taxon>
        <taxon>Batrachia</taxon>
        <taxon>Anura</taxon>
        <taxon>Pelobatoidea</taxon>
        <taxon>Pelobatidae</taxon>
        <taxon>Pelobates</taxon>
    </lineage>
</organism>
<feature type="non-terminal residue" evidence="2">
    <location>
        <position position="1"/>
    </location>
</feature>
<evidence type="ECO:0000313" key="2">
    <source>
        <dbReference type="EMBL" id="CAH2220463.1"/>
    </source>
</evidence>
<gene>
    <name evidence="2" type="ORF">PECUL_23A061992</name>
</gene>
<sequence>TPRSSNSGSQTGPMVGLLHYPAGASHAESDSNMTPSPPSSLVRSDHSTLDIICADLRSLASMMATKQDFQTLTSTPNDTITSEMSLIRTEVSAQGSRIQVLGRTTQGLMTWAKATDQALA</sequence>
<dbReference type="Proteomes" id="UP001295444">
    <property type="component" value="Chromosome 01"/>
</dbReference>
<feature type="compositionally biased region" description="Polar residues" evidence="1">
    <location>
        <begin position="30"/>
        <end position="42"/>
    </location>
</feature>
<proteinExistence type="predicted"/>
<accession>A0AAD1QYV5</accession>
<keyword evidence="3" id="KW-1185">Reference proteome</keyword>
<dbReference type="EMBL" id="OW240912">
    <property type="protein sequence ID" value="CAH2220463.1"/>
    <property type="molecule type" value="Genomic_DNA"/>
</dbReference>
<evidence type="ECO:0000313" key="3">
    <source>
        <dbReference type="Proteomes" id="UP001295444"/>
    </source>
</evidence>
<reference evidence="2" key="1">
    <citation type="submission" date="2022-03" db="EMBL/GenBank/DDBJ databases">
        <authorList>
            <person name="Alioto T."/>
            <person name="Alioto T."/>
            <person name="Gomez Garrido J."/>
        </authorList>
    </citation>
    <scope>NUCLEOTIDE SEQUENCE</scope>
</reference>
<feature type="compositionally biased region" description="Polar residues" evidence="1">
    <location>
        <begin position="1"/>
        <end position="12"/>
    </location>
</feature>
<feature type="non-terminal residue" evidence="2">
    <location>
        <position position="120"/>
    </location>
</feature>
<protein>
    <submittedName>
        <fullName evidence="2">Uncharacterized protein</fullName>
    </submittedName>
</protein>
<name>A0AAD1QYV5_PELCU</name>